<proteinExistence type="predicted"/>
<gene>
    <name evidence="1" type="ordered locus">Bphy_7161</name>
</gene>
<reference evidence="2" key="1">
    <citation type="journal article" date="2014" name="Stand. Genomic Sci.">
        <title>Complete genome sequence of Burkholderia phymatum STM815(T), a broad host range and efficient nitrogen-fixing symbiont of Mimosa species.</title>
        <authorList>
            <person name="Moulin L."/>
            <person name="Klonowska A."/>
            <person name="Caroline B."/>
            <person name="Booth K."/>
            <person name="Vriezen J.A."/>
            <person name="Melkonian R."/>
            <person name="James E.K."/>
            <person name="Young J.P."/>
            <person name="Bena G."/>
            <person name="Hauser L."/>
            <person name="Land M."/>
            <person name="Kyrpides N."/>
            <person name="Bruce D."/>
            <person name="Chain P."/>
            <person name="Copeland A."/>
            <person name="Pitluck S."/>
            <person name="Woyke T."/>
            <person name="Lizotte-Waniewski M."/>
            <person name="Bristow J."/>
            <person name="Riley M."/>
        </authorList>
    </citation>
    <scope>NUCLEOTIDE SEQUENCE [LARGE SCALE GENOMIC DNA]</scope>
    <source>
        <strain evidence="2">DSM 17167 / CIP 108236 / LMG 21445 / STM815</strain>
        <plasmid evidence="2">Plasmid pBPHY01</plasmid>
    </source>
</reference>
<keyword evidence="2" id="KW-1185">Reference proteome</keyword>
<dbReference type="HOGENOM" id="CLU_548230_0_0_4"/>
<dbReference type="Proteomes" id="UP000001192">
    <property type="component" value="Plasmid pBPHY01"/>
</dbReference>
<dbReference type="KEGG" id="bph:Bphy_7161"/>
<keyword evidence="1" id="KW-0614">Plasmid</keyword>
<protein>
    <submittedName>
        <fullName evidence="1">Uncharacterized protein</fullName>
    </submittedName>
</protein>
<dbReference type="AlphaFoldDB" id="B2JUJ1"/>
<sequence>MTIALRAVSTGPNSNATSTTISLPTGTTTNDLTIITAVQGTAGGGTLTPPSGWTTLYNAVGCLVCYRVYQAGDPSSVTFTSTASMWWETAAASYSGVDTSAPIDQSAFCSICCPTSFTTTTKYRAPSVCPTYANDQLVAVYGRADTAAGSAPTAYPSGFTQRALTTGGPCVAIADKALTTAAATGTQDATWTALTGGAYVQFGGLIALKTAGDTPVTPAAANVVHGGLVAGAQTSASNQTIDFSKAAPRADDLIVIALAISGGVTVTPPSGYTLAKSQGPLNVYYKTLGGSDTTAPVFALSASAYVNYAAYVLRRSGSSTTNVPGFDAANGATGTQTATLPALTPAGANELALYFFGDGNTAATSWTASPAASVIDVSSTFAPSLIAAWDNPPSSPTPTLSATVSNAGDSVGGVVSLFALTRAATPPASRVGKVYTEVIADNGIAPASRVGKLYAEVIADNGLASAARAAKVYLEVITDIPASTPTTIAQPILVVCT</sequence>
<organism evidence="1 2">
    <name type="scientific">Paraburkholderia phymatum (strain DSM 17167 / CIP 108236 / LMG 21445 / STM815)</name>
    <name type="common">Burkholderia phymatum</name>
    <dbReference type="NCBI Taxonomy" id="391038"/>
    <lineage>
        <taxon>Bacteria</taxon>
        <taxon>Pseudomonadati</taxon>
        <taxon>Pseudomonadota</taxon>
        <taxon>Betaproteobacteria</taxon>
        <taxon>Burkholderiales</taxon>
        <taxon>Burkholderiaceae</taxon>
        <taxon>Paraburkholderia</taxon>
    </lineage>
</organism>
<name>B2JUJ1_PARP8</name>
<accession>B2JUJ1</accession>
<dbReference type="EMBL" id="CP001045">
    <property type="protein sequence ID" value="ACC76162.1"/>
    <property type="molecule type" value="Genomic_DNA"/>
</dbReference>
<evidence type="ECO:0000313" key="2">
    <source>
        <dbReference type="Proteomes" id="UP000001192"/>
    </source>
</evidence>
<evidence type="ECO:0000313" key="1">
    <source>
        <dbReference type="EMBL" id="ACC76162.1"/>
    </source>
</evidence>
<dbReference type="RefSeq" id="WP_012406318.1">
    <property type="nucleotide sequence ID" value="NC_010625.1"/>
</dbReference>
<geneLocation type="plasmid" evidence="1 2">
    <name>pBPHY01</name>
</geneLocation>